<dbReference type="InterPro" id="IPR018711">
    <property type="entry name" value="NAGPA"/>
</dbReference>
<dbReference type="PANTHER" id="PTHR40446">
    <property type="entry name" value="N-ACETYLGLUCOSAMINE-1-PHOSPHODIESTER ALPHA-N-ACETYLGLUCOSAMINIDASE"/>
    <property type="match status" value="1"/>
</dbReference>
<accession>A0ABT1PN84</accession>
<dbReference type="EMBL" id="JANFNG010000001">
    <property type="protein sequence ID" value="MCQ4079137.1"/>
    <property type="molecule type" value="Genomic_DNA"/>
</dbReference>
<feature type="domain" description="Phosphodiester glycosidase" evidence="1">
    <location>
        <begin position="252"/>
        <end position="417"/>
    </location>
</feature>
<organism evidence="2 3">
    <name type="scientific">Streptomyces humicola</name>
    <dbReference type="NCBI Taxonomy" id="2953240"/>
    <lineage>
        <taxon>Bacteria</taxon>
        <taxon>Bacillati</taxon>
        <taxon>Actinomycetota</taxon>
        <taxon>Actinomycetes</taxon>
        <taxon>Kitasatosporales</taxon>
        <taxon>Streptomycetaceae</taxon>
        <taxon>Streptomyces</taxon>
    </lineage>
</organism>
<keyword evidence="2" id="KW-0326">Glycosidase</keyword>
<dbReference type="Pfam" id="PF09992">
    <property type="entry name" value="NAGPA"/>
    <property type="match status" value="1"/>
</dbReference>
<evidence type="ECO:0000313" key="3">
    <source>
        <dbReference type="Proteomes" id="UP001057702"/>
    </source>
</evidence>
<keyword evidence="3" id="KW-1185">Reference proteome</keyword>
<dbReference type="RefSeq" id="WP_255917990.1">
    <property type="nucleotide sequence ID" value="NZ_JANFNG010000001.1"/>
</dbReference>
<keyword evidence="2" id="KW-0378">Hydrolase</keyword>
<evidence type="ECO:0000259" key="1">
    <source>
        <dbReference type="Pfam" id="PF09992"/>
    </source>
</evidence>
<evidence type="ECO:0000313" key="2">
    <source>
        <dbReference type="EMBL" id="MCQ4079137.1"/>
    </source>
</evidence>
<comment type="caution">
    <text evidence="2">The sequence shown here is derived from an EMBL/GenBank/DDBJ whole genome shotgun (WGS) entry which is preliminary data.</text>
</comment>
<gene>
    <name evidence="2" type="ORF">NGB36_00520</name>
</gene>
<sequence length="424" mass="43052">MTHRTHARSDLIRPRRVAVVMAVFAATAALLAGAGTVHAAAVERLRLGAATWIAPGVEYESFSITTTRDVAYGHLLTADLSNRHVSVDLLTPGAVTAREPLSEMADAQGAVAGVNGDFFDITEAQHADVAATGAADGPAIGHGVQLKAAVPDGQRFGPAMPPSDSAQDVIAVAYDGVARLDRLALAGSASWPGGSVPLGGFNQYALPVGSVGAYTSQWGQVSRERAVCGTDIDRAAPCTSDAYEVTLRQGRVRAVSAQPGAGPIAPGTVVLLGRESGAQVLRRLRVGEPVRVGAHLMASDHVPLRFAVGGFPILRGGTPLAGLDDTAAATRTAAGYGNGGRRLYLLALDGSAESGAGLTVAELADVMHGLGAVAAVNLDGGGSTTLVARPPGSSRVTVRNHPTGGAERPVPEGIGIFSGVAEGR</sequence>
<reference evidence="2" key="1">
    <citation type="submission" date="2022-06" db="EMBL/GenBank/DDBJ databases">
        <title>Draft genome sequence of Streptomyces sp. RB6PN25 isolated from peat swamp forest in Thailand.</title>
        <authorList>
            <person name="Duangmal K."/>
            <person name="Klaysubun C."/>
        </authorList>
    </citation>
    <scope>NUCLEOTIDE SEQUENCE</scope>
    <source>
        <strain evidence="2">RB6PN25</strain>
    </source>
</reference>
<name>A0ABT1PN84_9ACTN</name>
<dbReference type="GO" id="GO:0016798">
    <property type="term" value="F:hydrolase activity, acting on glycosyl bonds"/>
    <property type="evidence" value="ECO:0007669"/>
    <property type="project" value="UniProtKB-KW"/>
</dbReference>
<dbReference type="PANTHER" id="PTHR40446:SF2">
    <property type="entry name" value="N-ACETYLGLUCOSAMINE-1-PHOSPHODIESTER ALPHA-N-ACETYLGLUCOSAMINIDASE"/>
    <property type="match status" value="1"/>
</dbReference>
<dbReference type="Proteomes" id="UP001057702">
    <property type="component" value="Unassembled WGS sequence"/>
</dbReference>
<proteinExistence type="predicted"/>
<protein>
    <submittedName>
        <fullName evidence="2">Phosphodiester glycosidase family protein</fullName>
    </submittedName>
</protein>